<gene>
    <name evidence="1" type="ORF">ACOLOM_LOCUS14140</name>
</gene>
<dbReference type="Proteomes" id="UP000789525">
    <property type="component" value="Unassembled WGS sequence"/>
</dbReference>
<evidence type="ECO:0000313" key="2">
    <source>
        <dbReference type="Proteomes" id="UP000789525"/>
    </source>
</evidence>
<proteinExistence type="predicted"/>
<evidence type="ECO:0000313" key="1">
    <source>
        <dbReference type="EMBL" id="CAG8776919.1"/>
    </source>
</evidence>
<feature type="non-terminal residue" evidence="1">
    <location>
        <position position="185"/>
    </location>
</feature>
<protein>
    <submittedName>
        <fullName evidence="1">1483_t:CDS:1</fullName>
    </submittedName>
</protein>
<dbReference type="EMBL" id="CAJVPT010068704">
    <property type="protein sequence ID" value="CAG8776919.1"/>
    <property type="molecule type" value="Genomic_DNA"/>
</dbReference>
<feature type="non-terminal residue" evidence="1">
    <location>
        <position position="1"/>
    </location>
</feature>
<reference evidence="1" key="1">
    <citation type="submission" date="2021-06" db="EMBL/GenBank/DDBJ databases">
        <authorList>
            <person name="Kallberg Y."/>
            <person name="Tangrot J."/>
            <person name="Rosling A."/>
        </authorList>
    </citation>
    <scope>NUCLEOTIDE SEQUENCE</scope>
    <source>
        <strain evidence="1">CL356</strain>
    </source>
</reference>
<comment type="caution">
    <text evidence="1">The sequence shown here is derived from an EMBL/GenBank/DDBJ whole genome shotgun (WGS) entry which is preliminary data.</text>
</comment>
<name>A0ACA9R572_9GLOM</name>
<keyword evidence="2" id="KW-1185">Reference proteome</keyword>
<accession>A0ACA9R572</accession>
<sequence length="185" mass="20245">GLPGTQFMTTQPNIPMGFPQPQQQTNFSARGPIFPSTNPIGHSDNPLFAQNSQFPPQNTLTKSDNAQSYSTIQPQVPSNQALSLLLGSSSDALTCHSNIQSTSLLKRFAREGKNSSLPNSKHTETPPTTPLQEQRTSKSSSKALSGLSNMWLYVASLRSFDEAIKKSKIEEAIEFLGKILNTYME</sequence>
<organism evidence="1 2">
    <name type="scientific">Acaulospora colombiana</name>
    <dbReference type="NCBI Taxonomy" id="27376"/>
    <lineage>
        <taxon>Eukaryota</taxon>
        <taxon>Fungi</taxon>
        <taxon>Fungi incertae sedis</taxon>
        <taxon>Mucoromycota</taxon>
        <taxon>Glomeromycotina</taxon>
        <taxon>Glomeromycetes</taxon>
        <taxon>Diversisporales</taxon>
        <taxon>Acaulosporaceae</taxon>
        <taxon>Acaulospora</taxon>
    </lineage>
</organism>